<reference evidence="2" key="1">
    <citation type="submission" date="2015-07" db="EMBL/GenBank/DDBJ databases">
        <title>Adaptation to a free-living lifestyle via gene acquisitions in the diplomonad Trepomonas sp. PC1.</title>
        <authorList>
            <person name="Xu F."/>
            <person name="Jerlstrom-Hultqvist J."/>
            <person name="Kolisko M."/>
            <person name="Simpson A.G.B."/>
            <person name="Roger A.J."/>
            <person name="Svard S.G."/>
            <person name="Andersson J.O."/>
        </authorList>
    </citation>
    <scope>NUCLEOTIDE SEQUENCE</scope>
    <source>
        <strain evidence="2">PC1</strain>
    </source>
</reference>
<keyword evidence="1" id="KW-0547">Nucleotide-binding</keyword>
<dbReference type="SMART" id="SM00176">
    <property type="entry name" value="RAN"/>
    <property type="match status" value="1"/>
</dbReference>
<sequence length="186" mass="21077">HKKNMKIILLGESGVGKTNILQRFVLNSFSEDGQSTLGVAHMSKNTKIKGQDVSLKFWDTAGQERFRSVSRSFYVKTDVALIVFDLTKAETALQLEYWIKEYHQFCPNSQITLFGNKQDLNSPEKEESIEIATQVAEKYKCNFYQVSALTGWQIEESITKEVEIAIDKPKEDAPSALTQQNKKGCC</sequence>
<evidence type="ECO:0000256" key="1">
    <source>
        <dbReference type="ARBA" id="ARBA00022741"/>
    </source>
</evidence>
<dbReference type="InterPro" id="IPR005225">
    <property type="entry name" value="Small_GTP-bd"/>
</dbReference>
<dbReference type="InterPro" id="IPR027417">
    <property type="entry name" value="P-loop_NTPase"/>
</dbReference>
<dbReference type="AlphaFoldDB" id="A0A146K6A4"/>
<protein>
    <submittedName>
        <fullName evidence="2">Rab-like protein</fullName>
    </submittedName>
</protein>
<accession>A0A146K6A4</accession>
<dbReference type="FunFam" id="3.40.50.300:FF:001204">
    <property type="entry name" value="Small GTP-binding protein, putative"/>
    <property type="match status" value="1"/>
</dbReference>
<dbReference type="SMART" id="SM00175">
    <property type="entry name" value="RAB"/>
    <property type="match status" value="1"/>
</dbReference>
<feature type="non-terminal residue" evidence="2">
    <location>
        <position position="1"/>
    </location>
</feature>
<dbReference type="Gene3D" id="3.40.50.300">
    <property type="entry name" value="P-loop containing nucleotide triphosphate hydrolases"/>
    <property type="match status" value="1"/>
</dbReference>
<proteinExistence type="predicted"/>
<dbReference type="SMART" id="SM00174">
    <property type="entry name" value="RHO"/>
    <property type="match status" value="1"/>
</dbReference>
<dbReference type="PROSITE" id="PS51419">
    <property type="entry name" value="RAB"/>
    <property type="match status" value="1"/>
</dbReference>
<dbReference type="CDD" id="cd00154">
    <property type="entry name" value="Rab"/>
    <property type="match status" value="1"/>
</dbReference>
<dbReference type="InterPro" id="IPR001806">
    <property type="entry name" value="Small_GTPase"/>
</dbReference>
<dbReference type="Pfam" id="PF00071">
    <property type="entry name" value="Ras"/>
    <property type="match status" value="1"/>
</dbReference>
<organism evidence="2">
    <name type="scientific">Trepomonas sp. PC1</name>
    <dbReference type="NCBI Taxonomy" id="1076344"/>
    <lineage>
        <taxon>Eukaryota</taxon>
        <taxon>Metamonada</taxon>
        <taxon>Diplomonadida</taxon>
        <taxon>Hexamitidae</taxon>
        <taxon>Hexamitinae</taxon>
        <taxon>Trepomonas</taxon>
    </lineage>
</organism>
<name>A0A146K6A4_9EUKA</name>
<dbReference type="GO" id="GO:0005525">
    <property type="term" value="F:GTP binding"/>
    <property type="evidence" value="ECO:0007669"/>
    <property type="project" value="InterPro"/>
</dbReference>
<evidence type="ECO:0000313" key="2">
    <source>
        <dbReference type="EMBL" id="JAP91111.1"/>
    </source>
</evidence>
<dbReference type="NCBIfam" id="TIGR00231">
    <property type="entry name" value="small_GTP"/>
    <property type="match status" value="1"/>
</dbReference>
<dbReference type="PROSITE" id="PS51417">
    <property type="entry name" value="ARF"/>
    <property type="match status" value="1"/>
</dbReference>
<dbReference type="EMBL" id="GDID01005495">
    <property type="protein sequence ID" value="JAP91111.1"/>
    <property type="molecule type" value="Transcribed_RNA"/>
</dbReference>
<dbReference type="SUPFAM" id="SSF52540">
    <property type="entry name" value="P-loop containing nucleoside triphosphate hydrolases"/>
    <property type="match status" value="1"/>
</dbReference>
<dbReference type="PANTHER" id="PTHR47978">
    <property type="match status" value="1"/>
</dbReference>
<dbReference type="PROSITE" id="PS51421">
    <property type="entry name" value="RAS"/>
    <property type="match status" value="1"/>
</dbReference>
<dbReference type="SMART" id="SM00173">
    <property type="entry name" value="RAS"/>
    <property type="match status" value="1"/>
</dbReference>
<gene>
    <name evidence="2" type="ORF">TPC1_17365</name>
</gene>
<dbReference type="GO" id="GO:0003924">
    <property type="term" value="F:GTPase activity"/>
    <property type="evidence" value="ECO:0007669"/>
    <property type="project" value="InterPro"/>
</dbReference>
<dbReference type="PRINTS" id="PR00449">
    <property type="entry name" value="RASTRNSFRMNG"/>
</dbReference>